<evidence type="ECO:0000256" key="1">
    <source>
        <dbReference type="SAM" id="MobiDB-lite"/>
    </source>
</evidence>
<feature type="transmembrane region" description="Helical" evidence="2">
    <location>
        <begin position="419"/>
        <end position="435"/>
    </location>
</feature>
<feature type="transmembrane region" description="Helical" evidence="2">
    <location>
        <begin position="251"/>
        <end position="270"/>
    </location>
</feature>
<protein>
    <submittedName>
        <fullName evidence="3">Uncharacterized protein</fullName>
    </submittedName>
</protein>
<evidence type="ECO:0000256" key="2">
    <source>
        <dbReference type="SAM" id="Phobius"/>
    </source>
</evidence>
<dbReference type="Pfam" id="PF20176">
    <property type="entry name" value="DUF6541"/>
    <property type="match status" value="1"/>
</dbReference>
<keyword evidence="2" id="KW-1133">Transmembrane helix</keyword>
<dbReference type="AlphaFoldDB" id="A0A2N4T2L3"/>
<dbReference type="InterPro" id="IPR046671">
    <property type="entry name" value="DUF6541"/>
</dbReference>
<dbReference type="EMBL" id="LOMZ01000001">
    <property type="protein sequence ID" value="PLC12443.1"/>
    <property type="molecule type" value="Genomic_DNA"/>
</dbReference>
<feature type="transmembrane region" description="Helical" evidence="2">
    <location>
        <begin position="276"/>
        <end position="294"/>
    </location>
</feature>
<feature type="transmembrane region" description="Helical" evidence="2">
    <location>
        <begin position="37"/>
        <end position="58"/>
    </location>
</feature>
<feature type="transmembrane region" description="Helical" evidence="2">
    <location>
        <begin position="337"/>
        <end position="356"/>
    </location>
</feature>
<feature type="region of interest" description="Disordered" evidence="1">
    <location>
        <begin position="92"/>
        <end position="119"/>
    </location>
</feature>
<feature type="transmembrane region" description="Helical" evidence="2">
    <location>
        <begin position="368"/>
        <end position="389"/>
    </location>
</feature>
<organism evidence="3 4">
    <name type="scientific">Kocuria flava</name>
    <dbReference type="NCBI Taxonomy" id="446860"/>
    <lineage>
        <taxon>Bacteria</taxon>
        <taxon>Bacillati</taxon>
        <taxon>Actinomycetota</taxon>
        <taxon>Actinomycetes</taxon>
        <taxon>Micrococcales</taxon>
        <taxon>Micrococcaceae</taxon>
        <taxon>Kocuria</taxon>
    </lineage>
</organism>
<feature type="transmembrane region" description="Helical" evidence="2">
    <location>
        <begin position="442"/>
        <end position="460"/>
    </location>
</feature>
<feature type="compositionally biased region" description="Low complexity" evidence="1">
    <location>
        <begin position="103"/>
        <end position="119"/>
    </location>
</feature>
<dbReference type="Proteomes" id="UP000234632">
    <property type="component" value="Unassembled WGS sequence"/>
</dbReference>
<evidence type="ECO:0000313" key="3">
    <source>
        <dbReference type="EMBL" id="PLC12443.1"/>
    </source>
</evidence>
<comment type="caution">
    <text evidence="3">The sequence shown here is derived from an EMBL/GenBank/DDBJ whole genome shotgun (WGS) entry which is preliminary data.</text>
</comment>
<accession>A0A2N4T2L3</accession>
<proteinExistence type="predicted"/>
<reference evidence="3 4" key="1">
    <citation type="submission" date="2015-12" db="EMBL/GenBank/DDBJ databases">
        <authorList>
            <person name="Shamseldin A."/>
            <person name="Moawad H."/>
            <person name="Abd El-Rahim W.M."/>
            <person name="Sadowsky M.J."/>
        </authorList>
    </citation>
    <scope>NUCLEOTIDE SEQUENCE [LARGE SCALE GENOMIC DNA]</scope>
    <source>
        <strain evidence="3 4">S43</strain>
    </source>
</reference>
<keyword evidence="2" id="KW-0812">Transmembrane</keyword>
<feature type="transmembrane region" description="Helical" evidence="2">
    <location>
        <begin position="220"/>
        <end position="242"/>
    </location>
</feature>
<evidence type="ECO:0000313" key="4">
    <source>
        <dbReference type="Proteomes" id="UP000234632"/>
    </source>
</evidence>
<gene>
    <name evidence="3" type="ORF">AUQ48_09640</name>
</gene>
<feature type="transmembrane region" description="Helical" evidence="2">
    <location>
        <begin position="12"/>
        <end position="31"/>
    </location>
</feature>
<name>A0A2N4T2L3_9MICC</name>
<feature type="transmembrane region" description="Helical" evidence="2">
    <location>
        <begin position="128"/>
        <end position="146"/>
    </location>
</feature>
<sequence>MLTAWAPYAPALLLLLAVLWLPGLALLWAFGQRGGRILLTAPAFSVAVVGVSGVALDLLGIRYDLLSQAGAALVLAAAAWLVGRVLPRGGHAPAPEDRPAPDGRAGATAVGAPGAGTGPDAAAPARPWVFPAAAAVGVAVGAVLLLRRMVSAIGEPEAMAQRWDNIFHLNAIRWIVETGSGSTLTLNRMVDPERTVALYPAAWHQLASLAVPVAGDSVLAAHNLTLLAVAGVVWPASCVFLTRCLVGPSPVAAVVAGAASAGFGLFPYGLMAWGPLFPNILSLVLLPVVLGLLVRLLGPGLGADPTARTPDGPARLRTAASLLVALGALFVSQPNGVLALLVVGVPLVATAWALGLRAAVRAGRRPRTVLLAAAAVLAAAVWLLAWNTLTTTFFWAPFTTLPRGVGEALLYGTNGRLDVPWVLVVLTGAGIYAAVVRRRLRWLVVAHLLLAYLYAVAAAGEDGPWRDWLTSGWYTDSHRLAATLPLTALPLAALGAEHLAARLAAGLAAATALLRRGRAGARPPPPAGPARPPTRWPRCSCWPWPCRCPRWAR</sequence>
<keyword evidence="2" id="KW-0472">Membrane</keyword>